<evidence type="ECO:0000313" key="2">
    <source>
        <dbReference type="Proteomes" id="UP001153269"/>
    </source>
</evidence>
<gene>
    <name evidence="1" type="ORF">PLEPLA_LOCUS8955</name>
</gene>
<dbReference type="Proteomes" id="UP001153269">
    <property type="component" value="Unassembled WGS sequence"/>
</dbReference>
<organism evidence="1 2">
    <name type="scientific">Pleuronectes platessa</name>
    <name type="common">European plaice</name>
    <dbReference type="NCBI Taxonomy" id="8262"/>
    <lineage>
        <taxon>Eukaryota</taxon>
        <taxon>Metazoa</taxon>
        <taxon>Chordata</taxon>
        <taxon>Craniata</taxon>
        <taxon>Vertebrata</taxon>
        <taxon>Euteleostomi</taxon>
        <taxon>Actinopterygii</taxon>
        <taxon>Neopterygii</taxon>
        <taxon>Teleostei</taxon>
        <taxon>Neoteleostei</taxon>
        <taxon>Acanthomorphata</taxon>
        <taxon>Carangaria</taxon>
        <taxon>Pleuronectiformes</taxon>
        <taxon>Pleuronectoidei</taxon>
        <taxon>Pleuronectidae</taxon>
        <taxon>Pleuronectes</taxon>
    </lineage>
</organism>
<proteinExistence type="predicted"/>
<dbReference type="AlphaFoldDB" id="A0A9N7TY13"/>
<name>A0A9N7TY13_PLEPL</name>
<keyword evidence="2" id="KW-1185">Reference proteome</keyword>
<reference evidence="1" key="1">
    <citation type="submission" date="2020-03" db="EMBL/GenBank/DDBJ databases">
        <authorList>
            <person name="Weist P."/>
        </authorList>
    </citation>
    <scope>NUCLEOTIDE SEQUENCE</scope>
</reference>
<protein>
    <submittedName>
        <fullName evidence="1">Uncharacterized protein</fullName>
    </submittedName>
</protein>
<sequence length="167" mass="19586">MYSDIQERVINFLPLMNWWFSKEAGDYTQRVTSALMEIESLVVSHVSEVDTGKEQQASCKKTYVRLLMEQLVTRVYAKAKVNLFCDEPTELIQNLFEKTWAEVQDIDFDMSPNIINVLYKVVFKDLCKTWGCPEMLLLSIRLKEPEVEQRITASMKRNLTKGNRFFK</sequence>
<comment type="caution">
    <text evidence="1">The sequence shown here is derived from an EMBL/GenBank/DDBJ whole genome shotgun (WGS) entry which is preliminary data.</text>
</comment>
<evidence type="ECO:0000313" key="1">
    <source>
        <dbReference type="EMBL" id="CAB1421074.1"/>
    </source>
</evidence>
<accession>A0A9N7TY13</accession>
<dbReference type="EMBL" id="CADEAL010000502">
    <property type="protein sequence ID" value="CAB1421074.1"/>
    <property type="molecule type" value="Genomic_DNA"/>
</dbReference>